<accession>A0A8E2F3F3</accession>
<keyword evidence="4" id="KW-1185">Reference proteome</keyword>
<feature type="compositionally biased region" description="Low complexity" evidence="1">
    <location>
        <begin position="136"/>
        <end position="145"/>
    </location>
</feature>
<feature type="compositionally biased region" description="Low complexity" evidence="1">
    <location>
        <begin position="154"/>
        <end position="180"/>
    </location>
</feature>
<dbReference type="OrthoDB" id="2556122at2759"/>
<evidence type="ECO:0000259" key="2">
    <source>
        <dbReference type="Pfam" id="PF10302"/>
    </source>
</evidence>
<dbReference type="SUPFAM" id="SSF54236">
    <property type="entry name" value="Ubiquitin-like"/>
    <property type="match status" value="1"/>
</dbReference>
<proteinExistence type="predicted"/>
<dbReference type="GO" id="GO:0005783">
    <property type="term" value="C:endoplasmic reticulum"/>
    <property type="evidence" value="ECO:0007669"/>
    <property type="project" value="TreeGrafter"/>
</dbReference>
<evidence type="ECO:0000313" key="3">
    <source>
        <dbReference type="EMBL" id="OCL09563.1"/>
    </source>
</evidence>
<feature type="region of interest" description="Disordered" evidence="1">
    <location>
        <begin position="72"/>
        <end position="111"/>
    </location>
</feature>
<feature type="domain" description="DSC E3 ubiquitin ligase complex subunit 3 ubiquitin-like" evidence="2">
    <location>
        <begin position="11"/>
        <end position="124"/>
    </location>
</feature>
<dbReference type="EMBL" id="KV749404">
    <property type="protein sequence ID" value="OCL09563.1"/>
    <property type="molecule type" value="Genomic_DNA"/>
</dbReference>
<dbReference type="PANTHER" id="PTHR28049">
    <property type="entry name" value="TRANSMEMBRANE PROTEIN YOR223W"/>
    <property type="match status" value="1"/>
</dbReference>
<dbReference type="InterPro" id="IPR029071">
    <property type="entry name" value="Ubiquitin-like_domsf"/>
</dbReference>
<name>A0A8E2F3F3_9PEZI</name>
<sequence length="180" mass="18736">MANPLPEQILYLIIRFTASIPDLPLSIPSPRTTTTLSLKQLIRSHLPPSHASNRLRLIHAGKVLADTAALSSSLRLPPPPPPRSSPPNDASHSKSKGKAPVRDLSAPPDPHTPRLYIHCSISDELSAADLAAEAAAALASEAALARQATTKPQASSAHRPNPNNANAHTNASGSSSSSGS</sequence>
<gene>
    <name evidence="3" type="ORF">AOQ84DRAFT_388087</name>
</gene>
<dbReference type="InterPro" id="IPR019413">
    <property type="entry name" value="Dsc3_ub-like_dom"/>
</dbReference>
<dbReference type="Pfam" id="PF10302">
    <property type="entry name" value="Dsc3_N"/>
    <property type="match status" value="1"/>
</dbReference>
<dbReference type="Gene3D" id="3.10.20.90">
    <property type="entry name" value="Phosphatidylinositol 3-kinase Catalytic Subunit, Chain A, domain 1"/>
    <property type="match status" value="1"/>
</dbReference>
<dbReference type="Proteomes" id="UP000250140">
    <property type="component" value="Unassembled WGS sequence"/>
</dbReference>
<feature type="compositionally biased region" description="Pro residues" evidence="1">
    <location>
        <begin position="76"/>
        <end position="85"/>
    </location>
</feature>
<feature type="region of interest" description="Disordered" evidence="1">
    <location>
        <begin position="136"/>
        <end position="180"/>
    </location>
</feature>
<evidence type="ECO:0000313" key="4">
    <source>
        <dbReference type="Proteomes" id="UP000250140"/>
    </source>
</evidence>
<reference evidence="3 4" key="1">
    <citation type="journal article" date="2016" name="Nat. Commun.">
        <title>Ectomycorrhizal ecology is imprinted in the genome of the dominant symbiotic fungus Cenococcum geophilum.</title>
        <authorList>
            <consortium name="DOE Joint Genome Institute"/>
            <person name="Peter M."/>
            <person name="Kohler A."/>
            <person name="Ohm R.A."/>
            <person name="Kuo A."/>
            <person name="Krutzmann J."/>
            <person name="Morin E."/>
            <person name="Arend M."/>
            <person name="Barry K.W."/>
            <person name="Binder M."/>
            <person name="Choi C."/>
            <person name="Clum A."/>
            <person name="Copeland A."/>
            <person name="Grisel N."/>
            <person name="Haridas S."/>
            <person name="Kipfer T."/>
            <person name="LaButti K."/>
            <person name="Lindquist E."/>
            <person name="Lipzen A."/>
            <person name="Maire R."/>
            <person name="Meier B."/>
            <person name="Mihaltcheva S."/>
            <person name="Molinier V."/>
            <person name="Murat C."/>
            <person name="Poggeler S."/>
            <person name="Quandt C.A."/>
            <person name="Sperisen C."/>
            <person name="Tritt A."/>
            <person name="Tisserant E."/>
            <person name="Crous P.W."/>
            <person name="Henrissat B."/>
            <person name="Nehls U."/>
            <person name="Egli S."/>
            <person name="Spatafora J.W."/>
            <person name="Grigoriev I.V."/>
            <person name="Martin F.M."/>
        </authorList>
    </citation>
    <scope>NUCLEOTIDE SEQUENCE [LARGE SCALE GENOMIC DNA]</scope>
    <source>
        <strain evidence="3 4">CBS 207.34</strain>
    </source>
</reference>
<evidence type="ECO:0000256" key="1">
    <source>
        <dbReference type="SAM" id="MobiDB-lite"/>
    </source>
</evidence>
<dbReference type="AlphaFoldDB" id="A0A8E2F3F3"/>
<dbReference type="PANTHER" id="PTHR28049:SF1">
    <property type="entry name" value="DSC E3 UBIQUITIN LIGASE COMPLEX SUBUNIT 3"/>
    <property type="match status" value="1"/>
</dbReference>
<feature type="non-terminal residue" evidence="3">
    <location>
        <position position="180"/>
    </location>
</feature>
<dbReference type="GO" id="GO:0044695">
    <property type="term" value="C:Dsc E3 ubiquitin ligase complex"/>
    <property type="evidence" value="ECO:0007669"/>
    <property type="project" value="InterPro"/>
</dbReference>
<organism evidence="3 4">
    <name type="scientific">Glonium stellatum</name>
    <dbReference type="NCBI Taxonomy" id="574774"/>
    <lineage>
        <taxon>Eukaryota</taxon>
        <taxon>Fungi</taxon>
        <taxon>Dikarya</taxon>
        <taxon>Ascomycota</taxon>
        <taxon>Pezizomycotina</taxon>
        <taxon>Dothideomycetes</taxon>
        <taxon>Pleosporomycetidae</taxon>
        <taxon>Gloniales</taxon>
        <taxon>Gloniaceae</taxon>
        <taxon>Glonium</taxon>
    </lineage>
</organism>
<protein>
    <recommendedName>
        <fullName evidence="2">DSC E3 ubiquitin ligase complex subunit 3 ubiquitin-like domain-containing protein</fullName>
    </recommendedName>
</protein>
<dbReference type="InterPro" id="IPR045226">
    <property type="entry name" value="Dsc3"/>
</dbReference>